<keyword evidence="3" id="KW-0560">Oxidoreductase</keyword>
<dbReference type="EMBL" id="LGUP01000012">
    <property type="protein sequence ID" value="KOG36238.1"/>
    <property type="molecule type" value="Genomic_DNA"/>
</dbReference>
<dbReference type="Gene3D" id="1.10.1040.10">
    <property type="entry name" value="N-(1-d-carboxylethyl)-l-norvaline Dehydrogenase, domain 2"/>
    <property type="match status" value="1"/>
</dbReference>
<dbReference type="SUPFAM" id="SSF51735">
    <property type="entry name" value="NAD(P)-binding Rossmann-fold domains"/>
    <property type="match status" value="1"/>
</dbReference>
<dbReference type="Proteomes" id="UP000037023">
    <property type="component" value="Unassembled WGS sequence"/>
</dbReference>
<comment type="pathway">
    <text evidence="1">Lipid metabolism; butanoate metabolism.</text>
</comment>
<dbReference type="Pfam" id="PF02737">
    <property type="entry name" value="3HCDH_N"/>
    <property type="match status" value="1"/>
</dbReference>
<dbReference type="GO" id="GO:0008691">
    <property type="term" value="F:3-hydroxybutyryl-CoA dehydrogenase activity"/>
    <property type="evidence" value="ECO:0007669"/>
    <property type="project" value="TreeGrafter"/>
</dbReference>
<organism evidence="7 8">
    <name type="scientific">Streptomyces viridochromogenes</name>
    <dbReference type="NCBI Taxonomy" id="1938"/>
    <lineage>
        <taxon>Bacteria</taxon>
        <taxon>Bacillati</taxon>
        <taxon>Actinomycetota</taxon>
        <taxon>Actinomycetes</taxon>
        <taxon>Kitasatosporales</taxon>
        <taxon>Streptomycetaceae</taxon>
        <taxon>Streptomyces</taxon>
    </lineage>
</organism>
<dbReference type="InterPro" id="IPR008927">
    <property type="entry name" value="6-PGluconate_DH-like_C_sf"/>
</dbReference>
<dbReference type="AlphaFoldDB" id="A0A0L8LDB5"/>
<evidence type="ECO:0000259" key="6">
    <source>
        <dbReference type="Pfam" id="PF02737"/>
    </source>
</evidence>
<proteinExistence type="inferred from homology"/>
<dbReference type="NCBIfam" id="NF005875">
    <property type="entry name" value="PRK07819.1"/>
    <property type="match status" value="1"/>
</dbReference>
<evidence type="ECO:0000256" key="4">
    <source>
        <dbReference type="PIRSR" id="PIRSR000105-1"/>
    </source>
</evidence>
<dbReference type="PATRIC" id="fig|1938.6.peg.577"/>
<feature type="site" description="Important for catalytic activity" evidence="4">
    <location>
        <position position="144"/>
    </location>
</feature>
<comment type="similarity">
    <text evidence="2">Belongs to the 3-hydroxyacyl-CoA dehydrogenase family.</text>
</comment>
<feature type="domain" description="3-hydroxyacyl-CoA dehydrogenase C-terminal" evidence="5">
    <location>
        <begin position="191"/>
        <end position="287"/>
    </location>
</feature>
<dbReference type="InterPro" id="IPR013328">
    <property type="entry name" value="6PGD_dom2"/>
</dbReference>
<evidence type="ECO:0000256" key="1">
    <source>
        <dbReference type="ARBA" id="ARBA00005086"/>
    </source>
</evidence>
<dbReference type="PANTHER" id="PTHR48075:SF9">
    <property type="entry name" value="3-HYDROXYBUTYRYL-COA DEHYDROGENASE"/>
    <property type="match status" value="1"/>
</dbReference>
<reference evidence="7 8" key="1">
    <citation type="submission" date="2015-06" db="EMBL/GenBank/DDBJ databases">
        <authorList>
            <person name="Hoefler B.C."/>
            <person name="Straight P.D."/>
        </authorList>
    </citation>
    <scope>NUCLEOTIDE SEQUENCE [LARGE SCALE GENOMIC DNA]</scope>
    <source>
        <strain evidence="7 8">NRRL 3427</strain>
    </source>
</reference>
<dbReference type="InterPro" id="IPR006176">
    <property type="entry name" value="3-OHacyl-CoA_DH_NAD-bd"/>
</dbReference>
<evidence type="ECO:0000313" key="8">
    <source>
        <dbReference type="Proteomes" id="UP000037023"/>
    </source>
</evidence>
<dbReference type="GO" id="GO:0006635">
    <property type="term" value="P:fatty acid beta-oxidation"/>
    <property type="evidence" value="ECO:0007669"/>
    <property type="project" value="TreeGrafter"/>
</dbReference>
<dbReference type="InterPro" id="IPR006108">
    <property type="entry name" value="3HC_DH_C"/>
</dbReference>
<name>A0A0L8LDB5_STRVR</name>
<dbReference type="SUPFAM" id="SSF48179">
    <property type="entry name" value="6-phosphogluconate dehydrogenase C-terminal domain-like"/>
    <property type="match status" value="1"/>
</dbReference>
<evidence type="ECO:0000256" key="2">
    <source>
        <dbReference type="ARBA" id="ARBA00009463"/>
    </source>
</evidence>
<evidence type="ECO:0000256" key="3">
    <source>
        <dbReference type="ARBA" id="ARBA00023002"/>
    </source>
</evidence>
<dbReference type="GO" id="GO:0070403">
    <property type="term" value="F:NAD+ binding"/>
    <property type="evidence" value="ECO:0007669"/>
    <property type="project" value="InterPro"/>
</dbReference>
<dbReference type="InterPro" id="IPR022694">
    <property type="entry name" value="3-OHacyl-CoA_DH"/>
</dbReference>
<evidence type="ECO:0000259" key="5">
    <source>
        <dbReference type="Pfam" id="PF00725"/>
    </source>
</evidence>
<dbReference type="Pfam" id="PF00725">
    <property type="entry name" value="3HCDH"/>
    <property type="match status" value="1"/>
</dbReference>
<dbReference type="PIRSF" id="PIRSF000105">
    <property type="entry name" value="HCDH"/>
    <property type="match status" value="1"/>
</dbReference>
<protein>
    <submittedName>
        <fullName evidence="7">3-hydroxybutyryl-CoA dehydrogenase</fullName>
    </submittedName>
</protein>
<gene>
    <name evidence="7" type="ORF">ADK34_02665</name>
</gene>
<evidence type="ECO:0000313" key="7">
    <source>
        <dbReference type="EMBL" id="KOG36238.1"/>
    </source>
</evidence>
<dbReference type="PANTHER" id="PTHR48075">
    <property type="entry name" value="3-HYDROXYACYL-COA DEHYDROGENASE FAMILY PROTEIN"/>
    <property type="match status" value="1"/>
</dbReference>
<dbReference type="Gene3D" id="3.40.50.720">
    <property type="entry name" value="NAD(P)-binding Rossmann-like Domain"/>
    <property type="match status" value="1"/>
</dbReference>
<feature type="domain" description="3-hydroxyacyl-CoA dehydrogenase NAD binding" evidence="6">
    <location>
        <begin position="9"/>
        <end position="188"/>
    </location>
</feature>
<comment type="caution">
    <text evidence="7">The sequence shown here is derived from an EMBL/GenBank/DDBJ whole genome shotgun (WGS) entry which is preliminary data.</text>
</comment>
<sequence length="292" mass="31068">MMADALSRVGVVGCGAMGAGIAEVSLRAGLDVRVVVSSPGRIGPASERILRALDRAVAKGRMTTEERTGAADRLRFAVDPSELADRQLVVEAVAEDLETKRRVFKALDAAVADPAAVLASTTSSLLVADLAEVTGRPEAVVGMHFFNPVPVMPLVEVVRSDRTGDATVDRAESFVVDLLGKEVVRTQDRCGFVVNALLVPYLMAAVRMYERGVASAEDIDRGMTLGCGHPMGPLALLDMIGIDTITAVARSMRENSDDLVDEVPPLLSRMVEDGRLGRKAGRGFFRYDGTAS</sequence>
<dbReference type="FunFam" id="3.40.50.720:FF:000009">
    <property type="entry name" value="Fatty oxidation complex, alpha subunit"/>
    <property type="match status" value="1"/>
</dbReference>
<accession>A0A0L8LDB5</accession>
<dbReference type="InterPro" id="IPR036291">
    <property type="entry name" value="NAD(P)-bd_dom_sf"/>
</dbReference>